<dbReference type="PANTHER" id="PTHR11358:SF35">
    <property type="entry name" value="FORMIMIDOYLGLUTAMASE"/>
    <property type="match status" value="1"/>
</dbReference>
<dbReference type="GO" id="GO:0050415">
    <property type="term" value="F:formimidoylglutamase activity"/>
    <property type="evidence" value="ECO:0007669"/>
    <property type="project" value="UniProtKB-UniRule"/>
</dbReference>
<keyword evidence="11" id="KW-1185">Reference proteome</keyword>
<dbReference type="GO" id="GO:0019557">
    <property type="term" value="P:L-histidine catabolic process to glutamate and formate"/>
    <property type="evidence" value="ECO:0007669"/>
    <property type="project" value="UniProtKB-UniPathway"/>
</dbReference>
<feature type="binding site" evidence="5">
    <location>
        <position position="164"/>
    </location>
    <ligand>
        <name>Mn(2+)</name>
        <dbReference type="ChEBI" id="CHEBI:29035"/>
        <label>2</label>
    </ligand>
</feature>
<feature type="binding site" evidence="5">
    <location>
        <position position="162"/>
    </location>
    <ligand>
        <name>Mn(2+)</name>
        <dbReference type="ChEBI" id="CHEBI:29035"/>
        <label>1</label>
    </ligand>
</feature>
<accession>A0A090W261</accession>
<dbReference type="GO" id="GO:0019556">
    <property type="term" value="P:L-histidine catabolic process to glutamate and formamide"/>
    <property type="evidence" value="ECO:0007669"/>
    <property type="project" value="UniProtKB-UniRule"/>
</dbReference>
<evidence type="ECO:0000313" key="11">
    <source>
        <dbReference type="Proteomes" id="UP000030184"/>
    </source>
</evidence>
<evidence type="ECO:0000256" key="2">
    <source>
        <dbReference type="ARBA" id="ARBA00022801"/>
    </source>
</evidence>
<dbReference type="GO" id="GO:0033389">
    <property type="term" value="P:putrescine biosynthetic process from arginine, via agmatine"/>
    <property type="evidence" value="ECO:0007669"/>
    <property type="project" value="TreeGrafter"/>
</dbReference>
<evidence type="ECO:0000256" key="4">
    <source>
        <dbReference type="ARBA" id="ARBA00023211"/>
    </source>
</evidence>
<organism evidence="8 10">
    <name type="scientific">Jejuia pallidilutea</name>
    <dbReference type="NCBI Taxonomy" id="504487"/>
    <lineage>
        <taxon>Bacteria</taxon>
        <taxon>Pseudomonadati</taxon>
        <taxon>Bacteroidota</taxon>
        <taxon>Flavobacteriia</taxon>
        <taxon>Flavobacteriales</taxon>
        <taxon>Flavobacteriaceae</taxon>
        <taxon>Jejuia</taxon>
    </lineage>
</organism>
<feature type="binding site" evidence="5">
    <location>
        <position position="256"/>
    </location>
    <ligand>
        <name>Mn(2+)</name>
        <dbReference type="ChEBI" id="CHEBI:29035"/>
        <label>2</label>
    </ligand>
</feature>
<sequence length="327" mass="36250">MFKNETNIKANYIAGQPDIWTGRKTDAELAPQYWYQHISCGSLYDLNENNAPKFGLIGYACDEGVKRNFGRVGAVNGPILIREKLGKLPLHFKQSVVDFGNITCVDANLESCQNAFALAIRHLIENKVFPLAIGGGHDIAYAHYKGLKEALPQQRIGIINFDAHFDLRPVEDVANSGTPFNQLLSEFKGKGEAVDYFAIGIQKQSNTKQLFDIAKHYNVDYILSDACSDSKKALQQLQQKLKPIIEQNDFLYITIDMDGFSSAYVSGVSAPSPLGFSPKFVYKVLAFLFESKKVLACDIAELNPKYDTDGQSASLAAKLIDYISTLN</sequence>
<dbReference type="CDD" id="cd09988">
    <property type="entry name" value="Formimidoylglutamase"/>
    <property type="match status" value="1"/>
</dbReference>
<comment type="similarity">
    <text evidence="5 7">Belongs to the arginase family.</text>
</comment>
<evidence type="ECO:0000256" key="3">
    <source>
        <dbReference type="ARBA" id="ARBA00022808"/>
    </source>
</evidence>
<protein>
    <recommendedName>
        <fullName evidence="5 6">Formimidoylglutamase</fullName>
        <ecNumber evidence="5 6">3.5.3.8</ecNumber>
    </recommendedName>
    <alternativeName>
        <fullName evidence="5">Formiminoglutamase</fullName>
    </alternativeName>
    <alternativeName>
        <fullName evidence="5">Formiminoglutamate hydrolase</fullName>
    </alternativeName>
</protein>
<gene>
    <name evidence="5" type="primary">hutG</name>
    <name evidence="8" type="ORF">JCM19302_3738</name>
    <name evidence="9" type="ORF">JCM19538_2340</name>
</gene>
<dbReference type="HAMAP" id="MF_00737">
    <property type="entry name" value="Formimidoylglutam"/>
    <property type="match status" value="1"/>
</dbReference>
<dbReference type="InterPro" id="IPR005923">
    <property type="entry name" value="HutG"/>
</dbReference>
<evidence type="ECO:0000256" key="7">
    <source>
        <dbReference type="PROSITE-ProRule" id="PRU00742"/>
    </source>
</evidence>
<dbReference type="InterPro" id="IPR006035">
    <property type="entry name" value="Ureohydrolase"/>
</dbReference>
<dbReference type="EC" id="3.5.3.8" evidence="5 6"/>
<comment type="caution">
    <text evidence="8">The sequence shown here is derived from an EMBL/GenBank/DDBJ whole genome shotgun (WGS) entry which is preliminary data.</text>
</comment>
<dbReference type="GO" id="GO:0008783">
    <property type="term" value="F:agmatinase activity"/>
    <property type="evidence" value="ECO:0007669"/>
    <property type="project" value="TreeGrafter"/>
</dbReference>
<dbReference type="EMBL" id="BBNY01000001">
    <property type="protein sequence ID" value="GAL87977.1"/>
    <property type="molecule type" value="Genomic_DNA"/>
</dbReference>
<dbReference type="PANTHER" id="PTHR11358">
    <property type="entry name" value="ARGINASE/AGMATINASE"/>
    <property type="match status" value="1"/>
</dbReference>
<comment type="catalytic activity">
    <reaction evidence="5">
        <text>N-formimidoyl-L-glutamate + H2O = formamide + L-glutamate</text>
        <dbReference type="Rhea" id="RHEA:22492"/>
        <dbReference type="ChEBI" id="CHEBI:15377"/>
        <dbReference type="ChEBI" id="CHEBI:16397"/>
        <dbReference type="ChEBI" id="CHEBI:29985"/>
        <dbReference type="ChEBI" id="CHEBI:58928"/>
        <dbReference type="EC" id="3.5.3.8"/>
    </reaction>
</comment>
<evidence type="ECO:0000313" key="9">
    <source>
        <dbReference type="EMBL" id="GAL87977.1"/>
    </source>
</evidence>
<dbReference type="Proteomes" id="UP000029646">
    <property type="component" value="Unassembled WGS sequence"/>
</dbReference>
<keyword evidence="2 5" id="KW-0378">Hydrolase</keyword>
<evidence type="ECO:0000256" key="1">
    <source>
        <dbReference type="ARBA" id="ARBA00022723"/>
    </source>
</evidence>
<comment type="pathway">
    <text evidence="5">Amino-acid degradation; L-histidine degradation into L-glutamate; L-glutamate from N-formimidoyl-L-glutamate (hydrolase route): step 1/1.</text>
</comment>
<keyword evidence="4 5" id="KW-0464">Manganese</keyword>
<dbReference type="NCBIfam" id="TIGR01227">
    <property type="entry name" value="hutG"/>
    <property type="match status" value="1"/>
</dbReference>
<dbReference type="Pfam" id="PF00491">
    <property type="entry name" value="Arginase"/>
    <property type="match status" value="1"/>
</dbReference>
<dbReference type="GO" id="GO:0030145">
    <property type="term" value="F:manganese ion binding"/>
    <property type="evidence" value="ECO:0007669"/>
    <property type="project" value="UniProtKB-UniRule"/>
</dbReference>
<dbReference type="UniPathway" id="UPA00379">
    <property type="reaction ID" value="UER00552"/>
</dbReference>
<dbReference type="Proteomes" id="UP000030184">
    <property type="component" value="Unassembled WGS sequence"/>
</dbReference>
<dbReference type="RefSeq" id="WP_235420478.1">
    <property type="nucleotide sequence ID" value="NZ_BBNS01000002.1"/>
</dbReference>
<keyword evidence="1 5" id="KW-0479">Metal-binding</keyword>
<dbReference type="SUPFAM" id="SSF52768">
    <property type="entry name" value="Arginase/deacetylase"/>
    <property type="match status" value="1"/>
</dbReference>
<feature type="binding site" evidence="5">
    <location>
        <position position="137"/>
    </location>
    <ligand>
        <name>Mn(2+)</name>
        <dbReference type="ChEBI" id="CHEBI:29035"/>
        <label>1</label>
    </ligand>
</feature>
<evidence type="ECO:0000313" key="8">
    <source>
        <dbReference type="EMBL" id="GAL69549.1"/>
    </source>
</evidence>
<reference evidence="11" key="1">
    <citation type="journal article" date="2014" name="Genome Announc.">
        <title>Draft Genome Sequence of Marine Flavobacterium Jejuia pallidilutea Strain 11shimoA1 and Pigmentation Mutants.</title>
        <authorList>
            <person name="Takatani N."/>
            <person name="Nakanishi M."/>
            <person name="Meirelles P."/>
            <person name="Mino S."/>
            <person name="Suda W."/>
            <person name="Oshima K."/>
            <person name="Hattori M."/>
            <person name="Ohkuma M."/>
            <person name="Hosokawa M."/>
            <person name="Miyashita K."/>
            <person name="Thompson F.L."/>
            <person name="Niwa A."/>
            <person name="Sawabe T."/>
            <person name="Sawabe T."/>
        </authorList>
    </citation>
    <scope>NUCLEOTIDE SEQUENCE [LARGE SCALE GENOMIC DNA]</scope>
    <source>
        <strain evidence="11">JCM 19538</strain>
    </source>
</reference>
<dbReference type="Gene3D" id="3.40.800.10">
    <property type="entry name" value="Ureohydrolase domain"/>
    <property type="match status" value="1"/>
</dbReference>
<dbReference type="EMBL" id="BBNS01000002">
    <property type="protein sequence ID" value="GAL69549.1"/>
    <property type="molecule type" value="Genomic_DNA"/>
</dbReference>
<evidence type="ECO:0000256" key="5">
    <source>
        <dbReference type="HAMAP-Rule" id="MF_00737"/>
    </source>
</evidence>
<dbReference type="PROSITE" id="PS51409">
    <property type="entry name" value="ARGINASE_2"/>
    <property type="match status" value="1"/>
</dbReference>
<comment type="function">
    <text evidence="5">Catalyzes the conversion of N-formimidoyl-L-glutamate to L-glutamate and formamide.</text>
</comment>
<name>A0A090W261_9FLAO</name>
<feature type="binding site" evidence="5">
    <location>
        <position position="256"/>
    </location>
    <ligand>
        <name>Mn(2+)</name>
        <dbReference type="ChEBI" id="CHEBI:29035"/>
        <label>1</label>
    </ligand>
</feature>
<feature type="binding site" evidence="5">
    <location>
        <position position="166"/>
    </location>
    <ligand>
        <name>Mn(2+)</name>
        <dbReference type="ChEBI" id="CHEBI:29035"/>
        <label>1</label>
    </ligand>
</feature>
<keyword evidence="3 5" id="KW-0369">Histidine metabolism</keyword>
<dbReference type="InterPro" id="IPR023696">
    <property type="entry name" value="Ureohydrolase_dom_sf"/>
</dbReference>
<proteinExistence type="inferred from homology"/>
<comment type="cofactor">
    <cofactor evidence="5">
        <name>Mn(2+)</name>
        <dbReference type="ChEBI" id="CHEBI:29035"/>
    </cofactor>
    <text evidence="5">Binds 2 manganese ions per subunit.</text>
</comment>
<feature type="binding site" evidence="5">
    <location>
        <position position="258"/>
    </location>
    <ligand>
        <name>Mn(2+)</name>
        <dbReference type="ChEBI" id="CHEBI:29035"/>
        <label>2</label>
    </ligand>
</feature>
<feature type="binding site" evidence="5">
    <location>
        <position position="162"/>
    </location>
    <ligand>
        <name>Mn(2+)</name>
        <dbReference type="ChEBI" id="CHEBI:29035"/>
        <label>2</label>
    </ligand>
</feature>
<dbReference type="AlphaFoldDB" id="A0A090W261"/>
<evidence type="ECO:0000313" key="10">
    <source>
        <dbReference type="Proteomes" id="UP000029646"/>
    </source>
</evidence>
<evidence type="ECO:0000256" key="6">
    <source>
        <dbReference type="NCBIfam" id="TIGR01227"/>
    </source>
</evidence>